<evidence type="ECO:0000313" key="2">
    <source>
        <dbReference type="Proteomes" id="UP000444318"/>
    </source>
</evidence>
<accession>A0A843SFC9</accession>
<name>A0A843SFC9_9BURK</name>
<reference evidence="1 2" key="1">
    <citation type="submission" date="2019-10" db="EMBL/GenBank/DDBJ databases">
        <title>Two novel species isolated from a subtropical stream in China.</title>
        <authorList>
            <person name="Lu H."/>
        </authorList>
    </citation>
    <scope>NUCLEOTIDE SEQUENCE [LARGE SCALE GENOMIC DNA]</scope>
    <source>
        <strain evidence="1 2">FT103W</strain>
    </source>
</reference>
<gene>
    <name evidence="1" type="ORF">GEV01_06510</name>
</gene>
<protein>
    <recommendedName>
        <fullName evidence="3">Lipoprotein</fullName>
    </recommendedName>
</protein>
<sequence length="216" mass="24173">MKKKFLLLTLTLIAVTGCRTRPLPISYTLTTLPEVGMQATAGVGERLVTQALARSVPVLAIQTDQPIGDYLVLKGRYQQSQQNTEYATFPNVKMRKISDNGNHSNDLFFFEKDKGTKVLCVSRRSCAEVEYITEYATSYSPQSLQQTLLYNGKIGNRITLSYREFSQDLARPAFTNEVAYDLSESKILGYKGARLEVISATNTELTYRVVAGFDAR</sequence>
<evidence type="ECO:0000313" key="1">
    <source>
        <dbReference type="EMBL" id="MQA19166.1"/>
    </source>
</evidence>
<dbReference type="RefSeq" id="WP_152802755.1">
    <property type="nucleotide sequence ID" value="NZ_WHUF01000002.1"/>
</dbReference>
<evidence type="ECO:0008006" key="3">
    <source>
        <dbReference type="Google" id="ProtNLM"/>
    </source>
</evidence>
<proteinExistence type="predicted"/>
<keyword evidence="2" id="KW-1185">Reference proteome</keyword>
<dbReference type="AlphaFoldDB" id="A0A843SFC9"/>
<dbReference type="Proteomes" id="UP000444318">
    <property type="component" value="Unassembled WGS sequence"/>
</dbReference>
<dbReference type="PROSITE" id="PS51257">
    <property type="entry name" value="PROKAR_LIPOPROTEIN"/>
    <property type="match status" value="1"/>
</dbReference>
<dbReference type="EMBL" id="WHUF01000002">
    <property type="protein sequence ID" value="MQA19166.1"/>
    <property type="molecule type" value="Genomic_DNA"/>
</dbReference>
<organism evidence="1 2">
    <name type="scientific">Rugamonas rivuli</name>
    <dbReference type="NCBI Taxonomy" id="2743358"/>
    <lineage>
        <taxon>Bacteria</taxon>
        <taxon>Pseudomonadati</taxon>
        <taxon>Pseudomonadota</taxon>
        <taxon>Betaproteobacteria</taxon>
        <taxon>Burkholderiales</taxon>
        <taxon>Oxalobacteraceae</taxon>
        <taxon>Telluria group</taxon>
        <taxon>Rugamonas</taxon>
    </lineage>
</organism>
<comment type="caution">
    <text evidence="1">The sequence shown here is derived from an EMBL/GenBank/DDBJ whole genome shotgun (WGS) entry which is preliminary data.</text>
</comment>